<dbReference type="Pfam" id="PF00480">
    <property type="entry name" value="ROK"/>
    <property type="match status" value="1"/>
</dbReference>
<accession>A0ABN1ZNK3</accession>
<dbReference type="Gene3D" id="3.30.420.40">
    <property type="match status" value="2"/>
</dbReference>
<evidence type="ECO:0000259" key="2">
    <source>
        <dbReference type="Pfam" id="PF12802"/>
    </source>
</evidence>
<sequence length="410" mass="42648">MDKFLRAGEQRMAMGKQLPMRRGTNLPRMGDFNESVVLDAIRRVPEGLSRVELIESTGLSAQTVSNICRRLLDSGLAHEAGTRVTGSGKPRRLLQVNAEARYAVGVHLDPAVVTMVVLDLLGRVVARAQRPTPPAADPDHTLAEMGDSINALVAESGVAREAMLGLGIAAPGPVDVAAGLVIAPPELVGWGRVPLRDHLAGATGLPVLLDKDVIAAAVAERWAGAATGTGNFLFFYLGTGSGMGLVVDDVVLRGLSGNAGEVGGLYAACTTNALVAEAIEEGVLGPESKPTGPRDAEQSLRALCRQAKAGNRTAGEIIDRWAVRVGRGVSAAATLVDAEMIVFGGPIWPLLADRFMAIVPGIVESSPFVERIHPTVVTTTGLGIDVGAIGAACLVLEQFLSAQPHSLLLG</sequence>
<evidence type="ECO:0000256" key="1">
    <source>
        <dbReference type="ARBA" id="ARBA00006479"/>
    </source>
</evidence>
<dbReference type="EMBL" id="BAAAQD010000001">
    <property type="protein sequence ID" value="GAA1501480.1"/>
    <property type="molecule type" value="Genomic_DNA"/>
</dbReference>
<dbReference type="Gene3D" id="1.10.10.10">
    <property type="entry name" value="Winged helix-like DNA-binding domain superfamily/Winged helix DNA-binding domain"/>
    <property type="match status" value="1"/>
</dbReference>
<comment type="caution">
    <text evidence="3">The sequence shown here is derived from an EMBL/GenBank/DDBJ whole genome shotgun (WGS) entry which is preliminary data.</text>
</comment>
<dbReference type="InterPro" id="IPR036390">
    <property type="entry name" value="WH_DNA-bd_sf"/>
</dbReference>
<evidence type="ECO:0000313" key="4">
    <source>
        <dbReference type="Proteomes" id="UP001501470"/>
    </source>
</evidence>
<dbReference type="SUPFAM" id="SSF53067">
    <property type="entry name" value="Actin-like ATPase domain"/>
    <property type="match status" value="1"/>
</dbReference>
<feature type="domain" description="HTH marR-type" evidence="2">
    <location>
        <begin position="34"/>
        <end position="77"/>
    </location>
</feature>
<dbReference type="PANTHER" id="PTHR18964">
    <property type="entry name" value="ROK (REPRESSOR, ORF, KINASE) FAMILY"/>
    <property type="match status" value="1"/>
</dbReference>
<protein>
    <submittedName>
        <fullName evidence="3">ROK family transcriptional regulator</fullName>
    </submittedName>
</protein>
<keyword evidence="4" id="KW-1185">Reference proteome</keyword>
<dbReference type="InterPro" id="IPR000600">
    <property type="entry name" value="ROK"/>
</dbReference>
<proteinExistence type="inferred from homology"/>
<dbReference type="Proteomes" id="UP001501470">
    <property type="component" value="Unassembled WGS sequence"/>
</dbReference>
<name>A0ABN1ZNK3_9ACTN</name>
<dbReference type="RefSeq" id="WP_344500126.1">
    <property type="nucleotide sequence ID" value="NZ_BAAAQD010000001.1"/>
</dbReference>
<dbReference type="SUPFAM" id="SSF46785">
    <property type="entry name" value="Winged helix' DNA-binding domain"/>
    <property type="match status" value="1"/>
</dbReference>
<dbReference type="InterPro" id="IPR000835">
    <property type="entry name" value="HTH_MarR-typ"/>
</dbReference>
<dbReference type="InterPro" id="IPR043129">
    <property type="entry name" value="ATPase_NBD"/>
</dbReference>
<dbReference type="PANTHER" id="PTHR18964:SF149">
    <property type="entry name" value="BIFUNCTIONAL UDP-N-ACETYLGLUCOSAMINE 2-EPIMERASE_N-ACETYLMANNOSAMINE KINASE"/>
    <property type="match status" value="1"/>
</dbReference>
<organism evidence="3 4">
    <name type="scientific">Dactylosporangium maewongense</name>
    <dbReference type="NCBI Taxonomy" id="634393"/>
    <lineage>
        <taxon>Bacteria</taxon>
        <taxon>Bacillati</taxon>
        <taxon>Actinomycetota</taxon>
        <taxon>Actinomycetes</taxon>
        <taxon>Micromonosporales</taxon>
        <taxon>Micromonosporaceae</taxon>
        <taxon>Dactylosporangium</taxon>
    </lineage>
</organism>
<comment type="similarity">
    <text evidence="1">Belongs to the ROK (NagC/XylR) family.</text>
</comment>
<dbReference type="CDD" id="cd23763">
    <property type="entry name" value="ASKHA_ATPase_ROK"/>
    <property type="match status" value="1"/>
</dbReference>
<dbReference type="InterPro" id="IPR036388">
    <property type="entry name" value="WH-like_DNA-bd_sf"/>
</dbReference>
<gene>
    <name evidence="3" type="ORF">GCM10009827_011120</name>
</gene>
<evidence type="ECO:0000313" key="3">
    <source>
        <dbReference type="EMBL" id="GAA1501480.1"/>
    </source>
</evidence>
<reference evidence="3 4" key="1">
    <citation type="journal article" date="2019" name="Int. J. Syst. Evol. Microbiol.">
        <title>The Global Catalogue of Microorganisms (GCM) 10K type strain sequencing project: providing services to taxonomists for standard genome sequencing and annotation.</title>
        <authorList>
            <consortium name="The Broad Institute Genomics Platform"/>
            <consortium name="The Broad Institute Genome Sequencing Center for Infectious Disease"/>
            <person name="Wu L."/>
            <person name="Ma J."/>
        </authorList>
    </citation>
    <scope>NUCLEOTIDE SEQUENCE [LARGE SCALE GENOMIC DNA]</scope>
    <source>
        <strain evidence="3 4">JCM 15933</strain>
    </source>
</reference>
<dbReference type="Pfam" id="PF12802">
    <property type="entry name" value="MarR_2"/>
    <property type="match status" value="1"/>
</dbReference>